<dbReference type="AlphaFoldDB" id="A0A0C9Y5N1"/>
<reference evidence="2 3" key="1">
    <citation type="submission" date="2014-04" db="EMBL/GenBank/DDBJ databases">
        <authorList>
            <consortium name="DOE Joint Genome Institute"/>
            <person name="Kuo A."/>
            <person name="Kohler A."/>
            <person name="Nagy L.G."/>
            <person name="Floudas D."/>
            <person name="Copeland A."/>
            <person name="Barry K.W."/>
            <person name="Cichocki N."/>
            <person name="Veneault-Fourrey C."/>
            <person name="LaButti K."/>
            <person name="Lindquist E.A."/>
            <person name="Lipzen A."/>
            <person name="Lundell T."/>
            <person name="Morin E."/>
            <person name="Murat C."/>
            <person name="Sun H."/>
            <person name="Tunlid A."/>
            <person name="Henrissat B."/>
            <person name="Grigoriev I.V."/>
            <person name="Hibbett D.S."/>
            <person name="Martin F."/>
            <person name="Nordberg H.P."/>
            <person name="Cantor M.N."/>
            <person name="Hua S.X."/>
        </authorList>
    </citation>
    <scope>NUCLEOTIDE SEQUENCE [LARGE SCALE GENOMIC DNA]</scope>
    <source>
        <strain evidence="2 3">LaAM-08-1</strain>
    </source>
</reference>
<dbReference type="InterPro" id="IPR011010">
    <property type="entry name" value="DNA_brk_join_enz"/>
</dbReference>
<protein>
    <submittedName>
        <fullName evidence="2">Uncharacterized protein</fullName>
    </submittedName>
</protein>
<dbReference type="OrthoDB" id="3163890at2759"/>
<dbReference type="EMBL" id="KN838559">
    <property type="protein sequence ID" value="KIK05452.1"/>
    <property type="molecule type" value="Genomic_DNA"/>
</dbReference>
<accession>A0A0C9Y5N1</accession>
<evidence type="ECO:0000313" key="2">
    <source>
        <dbReference type="EMBL" id="KIK05452.1"/>
    </source>
</evidence>
<organism evidence="2 3">
    <name type="scientific">Laccaria amethystina LaAM-08-1</name>
    <dbReference type="NCBI Taxonomy" id="1095629"/>
    <lineage>
        <taxon>Eukaryota</taxon>
        <taxon>Fungi</taxon>
        <taxon>Dikarya</taxon>
        <taxon>Basidiomycota</taxon>
        <taxon>Agaricomycotina</taxon>
        <taxon>Agaricomycetes</taxon>
        <taxon>Agaricomycetidae</taxon>
        <taxon>Agaricales</taxon>
        <taxon>Agaricineae</taxon>
        <taxon>Hydnangiaceae</taxon>
        <taxon>Laccaria</taxon>
    </lineage>
</organism>
<dbReference type="GO" id="GO:0006310">
    <property type="term" value="P:DNA recombination"/>
    <property type="evidence" value="ECO:0007669"/>
    <property type="project" value="UniProtKB-KW"/>
</dbReference>
<evidence type="ECO:0000313" key="3">
    <source>
        <dbReference type="Proteomes" id="UP000054477"/>
    </source>
</evidence>
<dbReference type="GO" id="GO:0015074">
    <property type="term" value="P:DNA integration"/>
    <property type="evidence" value="ECO:0007669"/>
    <property type="project" value="InterPro"/>
</dbReference>
<gene>
    <name evidence="2" type="ORF">K443DRAFT_120460</name>
</gene>
<feature type="non-terminal residue" evidence="2">
    <location>
        <position position="1"/>
    </location>
</feature>
<dbReference type="STRING" id="1095629.A0A0C9Y5N1"/>
<sequence length="229" mass="26455">CDEYSINGQLKPEFEERASYGYAQKMRAAATYLYARLLQLGSVPWHKSELTGKMVGNPSISEVVSTYMLSLRRRKKIMGALYDHNHKPENWDIKPYKGTQSRAQQQEDREKDIWTSAYGRHELQLAYTIAFSCLLRIDELMKIQSHDFRLLDDKTLELTLPFRKTDQCGEIKPFVLPRLPEEMAHLCPVRAYADWISVSEINEGYVFRKLGAGGRPVQNKGTPMVRIHS</sequence>
<dbReference type="HOGENOM" id="CLU_063718_1_0_1"/>
<dbReference type="InterPro" id="IPR013762">
    <property type="entry name" value="Integrase-like_cat_sf"/>
</dbReference>
<reference evidence="3" key="2">
    <citation type="submission" date="2015-01" db="EMBL/GenBank/DDBJ databases">
        <title>Evolutionary Origins and Diversification of the Mycorrhizal Mutualists.</title>
        <authorList>
            <consortium name="DOE Joint Genome Institute"/>
            <consortium name="Mycorrhizal Genomics Consortium"/>
            <person name="Kohler A."/>
            <person name="Kuo A."/>
            <person name="Nagy L.G."/>
            <person name="Floudas D."/>
            <person name="Copeland A."/>
            <person name="Barry K.W."/>
            <person name="Cichocki N."/>
            <person name="Veneault-Fourrey C."/>
            <person name="LaButti K."/>
            <person name="Lindquist E.A."/>
            <person name="Lipzen A."/>
            <person name="Lundell T."/>
            <person name="Morin E."/>
            <person name="Murat C."/>
            <person name="Riley R."/>
            <person name="Ohm R."/>
            <person name="Sun H."/>
            <person name="Tunlid A."/>
            <person name="Henrissat B."/>
            <person name="Grigoriev I.V."/>
            <person name="Hibbett D.S."/>
            <person name="Martin F."/>
        </authorList>
    </citation>
    <scope>NUCLEOTIDE SEQUENCE [LARGE SCALE GENOMIC DNA]</scope>
    <source>
        <strain evidence="3">LaAM-08-1</strain>
    </source>
</reference>
<dbReference type="Gene3D" id="1.10.443.10">
    <property type="entry name" value="Intergrase catalytic core"/>
    <property type="match status" value="1"/>
</dbReference>
<evidence type="ECO:0000256" key="1">
    <source>
        <dbReference type="ARBA" id="ARBA00023172"/>
    </source>
</evidence>
<dbReference type="Proteomes" id="UP000054477">
    <property type="component" value="Unassembled WGS sequence"/>
</dbReference>
<keyword evidence="3" id="KW-1185">Reference proteome</keyword>
<keyword evidence="1" id="KW-0233">DNA recombination</keyword>
<name>A0A0C9Y5N1_9AGAR</name>
<proteinExistence type="predicted"/>
<dbReference type="SUPFAM" id="SSF56349">
    <property type="entry name" value="DNA breaking-rejoining enzymes"/>
    <property type="match status" value="1"/>
</dbReference>
<dbReference type="GO" id="GO:0003677">
    <property type="term" value="F:DNA binding"/>
    <property type="evidence" value="ECO:0007669"/>
    <property type="project" value="InterPro"/>
</dbReference>